<keyword evidence="3" id="KW-1185">Reference proteome</keyword>
<sequence>MASGPPSPETVCGCCDVYVCVSSGDNFRSFVNIKMGLIKGQKKKLISKRDSLKKKIEEIKKTERVISDAVLEWLDEVEKVIQEEENLKKETLTHGHICFCFPGTTVRI</sequence>
<evidence type="ECO:0000313" key="3">
    <source>
        <dbReference type="Proteomes" id="UP001367508"/>
    </source>
</evidence>
<feature type="coiled-coil region" evidence="1">
    <location>
        <begin position="42"/>
        <end position="94"/>
    </location>
</feature>
<dbReference type="Proteomes" id="UP001367508">
    <property type="component" value="Unassembled WGS sequence"/>
</dbReference>
<gene>
    <name evidence="2" type="ORF">VNO77_36858</name>
</gene>
<organism evidence="2 3">
    <name type="scientific">Canavalia gladiata</name>
    <name type="common">Sword bean</name>
    <name type="synonym">Dolichos gladiatus</name>
    <dbReference type="NCBI Taxonomy" id="3824"/>
    <lineage>
        <taxon>Eukaryota</taxon>
        <taxon>Viridiplantae</taxon>
        <taxon>Streptophyta</taxon>
        <taxon>Embryophyta</taxon>
        <taxon>Tracheophyta</taxon>
        <taxon>Spermatophyta</taxon>
        <taxon>Magnoliopsida</taxon>
        <taxon>eudicotyledons</taxon>
        <taxon>Gunneridae</taxon>
        <taxon>Pentapetalae</taxon>
        <taxon>rosids</taxon>
        <taxon>fabids</taxon>
        <taxon>Fabales</taxon>
        <taxon>Fabaceae</taxon>
        <taxon>Papilionoideae</taxon>
        <taxon>50 kb inversion clade</taxon>
        <taxon>NPAAA clade</taxon>
        <taxon>indigoferoid/millettioid clade</taxon>
        <taxon>Phaseoleae</taxon>
        <taxon>Canavalia</taxon>
    </lineage>
</organism>
<accession>A0AAN9PVV1</accession>
<reference evidence="2 3" key="1">
    <citation type="submission" date="2024-01" db="EMBL/GenBank/DDBJ databases">
        <title>The genomes of 5 underutilized Papilionoideae crops provide insights into root nodulation and disease resistanc.</title>
        <authorList>
            <person name="Jiang F."/>
        </authorList>
    </citation>
    <scope>NUCLEOTIDE SEQUENCE [LARGE SCALE GENOMIC DNA]</scope>
    <source>
        <strain evidence="2">LVBAO_FW01</strain>
        <tissue evidence="2">Leaves</tissue>
    </source>
</reference>
<proteinExistence type="predicted"/>
<keyword evidence="1" id="KW-0175">Coiled coil</keyword>
<evidence type="ECO:0000256" key="1">
    <source>
        <dbReference type="SAM" id="Coils"/>
    </source>
</evidence>
<dbReference type="AlphaFoldDB" id="A0AAN9PVV1"/>
<evidence type="ECO:0000313" key="2">
    <source>
        <dbReference type="EMBL" id="KAK7312756.1"/>
    </source>
</evidence>
<dbReference type="EMBL" id="JAYMYQ010000009">
    <property type="protein sequence ID" value="KAK7312756.1"/>
    <property type="molecule type" value="Genomic_DNA"/>
</dbReference>
<name>A0AAN9PVV1_CANGL</name>
<comment type="caution">
    <text evidence="2">The sequence shown here is derived from an EMBL/GenBank/DDBJ whole genome shotgun (WGS) entry which is preliminary data.</text>
</comment>
<protein>
    <submittedName>
        <fullName evidence="2">Uncharacterized protein</fullName>
    </submittedName>
</protein>